<evidence type="ECO:0000313" key="9">
    <source>
        <dbReference type="EMBL" id="ODN71086.1"/>
    </source>
</evidence>
<feature type="transmembrane region" description="Helical" evidence="8">
    <location>
        <begin position="219"/>
        <end position="241"/>
    </location>
</feature>
<dbReference type="Gene3D" id="1.10.3470.10">
    <property type="entry name" value="ABC transporter involved in vitamin B12 uptake, BtuC"/>
    <property type="match status" value="1"/>
</dbReference>
<keyword evidence="4" id="KW-1003">Cell membrane</keyword>
<dbReference type="Pfam" id="PF01032">
    <property type="entry name" value="FecCD"/>
    <property type="match status" value="1"/>
</dbReference>
<organism evidence="9 10">
    <name type="scientific">Methylobrevis pamukkalensis</name>
    <dbReference type="NCBI Taxonomy" id="1439726"/>
    <lineage>
        <taxon>Bacteria</taxon>
        <taxon>Pseudomonadati</taxon>
        <taxon>Pseudomonadota</taxon>
        <taxon>Alphaproteobacteria</taxon>
        <taxon>Hyphomicrobiales</taxon>
        <taxon>Pleomorphomonadaceae</taxon>
        <taxon>Methylobrevis</taxon>
    </lineage>
</organism>
<evidence type="ECO:0000256" key="4">
    <source>
        <dbReference type="ARBA" id="ARBA00022475"/>
    </source>
</evidence>
<comment type="subcellular location">
    <subcellularLocation>
        <location evidence="1">Cell membrane</location>
        <topology evidence="1">Multi-pass membrane protein</topology>
    </subcellularLocation>
</comment>
<dbReference type="GO" id="GO:0022857">
    <property type="term" value="F:transmembrane transporter activity"/>
    <property type="evidence" value="ECO:0007669"/>
    <property type="project" value="InterPro"/>
</dbReference>
<keyword evidence="6 8" id="KW-1133">Transmembrane helix</keyword>
<evidence type="ECO:0000313" key="10">
    <source>
        <dbReference type="Proteomes" id="UP000094622"/>
    </source>
</evidence>
<keyword evidence="5 8" id="KW-0812">Transmembrane</keyword>
<accession>A0A1E3H5K7</accession>
<evidence type="ECO:0000256" key="8">
    <source>
        <dbReference type="SAM" id="Phobius"/>
    </source>
</evidence>
<evidence type="ECO:0000256" key="7">
    <source>
        <dbReference type="ARBA" id="ARBA00023136"/>
    </source>
</evidence>
<protein>
    <submittedName>
        <fullName evidence="9">Hemin transport system permease protein HmuU</fullName>
    </submittedName>
</protein>
<evidence type="ECO:0000256" key="5">
    <source>
        <dbReference type="ARBA" id="ARBA00022692"/>
    </source>
</evidence>
<dbReference type="GO" id="GO:0005886">
    <property type="term" value="C:plasma membrane"/>
    <property type="evidence" value="ECO:0007669"/>
    <property type="project" value="UniProtKB-SubCell"/>
</dbReference>
<evidence type="ECO:0000256" key="3">
    <source>
        <dbReference type="ARBA" id="ARBA00022448"/>
    </source>
</evidence>
<keyword evidence="7 8" id="KW-0472">Membrane</keyword>
<dbReference type="RefSeq" id="WP_069306450.1">
    <property type="nucleotide sequence ID" value="NZ_MCRJ01000030.1"/>
</dbReference>
<feature type="transmembrane region" description="Helical" evidence="8">
    <location>
        <begin position="112"/>
        <end position="130"/>
    </location>
</feature>
<keyword evidence="10" id="KW-1185">Reference proteome</keyword>
<feature type="transmembrane region" description="Helical" evidence="8">
    <location>
        <begin position="177"/>
        <end position="199"/>
    </location>
</feature>
<keyword evidence="3" id="KW-0813">Transport</keyword>
<dbReference type="GO" id="GO:0033214">
    <property type="term" value="P:siderophore-iron import into cell"/>
    <property type="evidence" value="ECO:0007669"/>
    <property type="project" value="TreeGrafter"/>
</dbReference>
<dbReference type="SUPFAM" id="SSF81345">
    <property type="entry name" value="ABC transporter involved in vitamin B12 uptake, BtuC"/>
    <property type="match status" value="1"/>
</dbReference>
<reference evidence="9 10" key="1">
    <citation type="submission" date="2016-07" db="EMBL/GenBank/DDBJ databases">
        <title>Draft Genome Sequence of Methylobrevis pamukkalensis PK2.</title>
        <authorList>
            <person name="Vasilenko O.V."/>
            <person name="Doronina N.V."/>
            <person name="Shmareva M.N."/>
            <person name="Tarlachkov S.V."/>
            <person name="Mustakhimov I."/>
            <person name="Trotsenko Y.A."/>
        </authorList>
    </citation>
    <scope>NUCLEOTIDE SEQUENCE [LARGE SCALE GENOMIC DNA]</scope>
    <source>
        <strain evidence="9 10">PK2</strain>
    </source>
</reference>
<dbReference type="CDD" id="cd06550">
    <property type="entry name" value="TM_ABC_iron-siderophores_like"/>
    <property type="match status" value="1"/>
</dbReference>
<feature type="transmembrane region" description="Helical" evidence="8">
    <location>
        <begin position="338"/>
        <end position="355"/>
    </location>
</feature>
<name>A0A1E3H5K7_9HYPH</name>
<dbReference type="PATRIC" id="fig|1439726.3.peg.1663"/>
<dbReference type="PANTHER" id="PTHR30472">
    <property type="entry name" value="FERRIC ENTEROBACTIN TRANSPORT SYSTEM PERMEASE PROTEIN"/>
    <property type="match status" value="1"/>
</dbReference>
<dbReference type="AlphaFoldDB" id="A0A1E3H5K7"/>
<feature type="transmembrane region" description="Helical" evidence="8">
    <location>
        <begin position="267"/>
        <end position="296"/>
    </location>
</feature>
<proteinExistence type="inferred from homology"/>
<feature type="transmembrane region" description="Helical" evidence="8">
    <location>
        <begin position="142"/>
        <end position="165"/>
    </location>
</feature>
<gene>
    <name evidence="9" type="primary">hmuU_1</name>
    <name evidence="9" type="ORF">A6302_01578</name>
</gene>
<evidence type="ECO:0000256" key="6">
    <source>
        <dbReference type="ARBA" id="ARBA00022989"/>
    </source>
</evidence>
<dbReference type="Proteomes" id="UP000094622">
    <property type="component" value="Unassembled WGS sequence"/>
</dbReference>
<feature type="transmembrane region" description="Helical" evidence="8">
    <location>
        <begin position="82"/>
        <end position="100"/>
    </location>
</feature>
<comment type="similarity">
    <text evidence="2">Belongs to the binding-protein-dependent transport system permease family. FecCD subfamily.</text>
</comment>
<sequence>MSLSGSAPHAPRLAPRRAGDRRRTARVVIAGSALLLVAAALAAVLTGPSNIAAASLFAALVGDGSGLSARDAIVLHDVRLPRLVLGALVGAVLAVSGAMMQGLFRNPLADPGLVGVTAGATVAAVAAIVLGEGALAGLAALAGLYFLPAGAFVGALGAMILLYAIATRGGRTSIATLLLAGLAVTAAANAVTGLMIFAADDQQLRDVTFWTLGSLGGATWGRISAVLPFIALLLAAIPLVARGLDALVLGEAEAVHLGTDVERLKRIVIVGVAAACGAAVAVAGSIGFVGIVVPHLLRLVMGPSNRQLLPATALCGAALLVVADALCRILVAPAELPIGILTALIGAPVFVVLLLRRHGGGL</sequence>
<dbReference type="FunFam" id="1.10.3470.10:FF:000001">
    <property type="entry name" value="Vitamin B12 ABC transporter permease BtuC"/>
    <property type="match status" value="1"/>
</dbReference>
<dbReference type="InterPro" id="IPR000522">
    <property type="entry name" value="ABC_transptr_permease_BtuC"/>
</dbReference>
<comment type="caution">
    <text evidence="9">The sequence shown here is derived from an EMBL/GenBank/DDBJ whole genome shotgun (WGS) entry which is preliminary data.</text>
</comment>
<feature type="transmembrane region" description="Helical" evidence="8">
    <location>
        <begin position="308"/>
        <end position="331"/>
    </location>
</feature>
<dbReference type="PANTHER" id="PTHR30472:SF25">
    <property type="entry name" value="ABC TRANSPORTER PERMEASE PROTEIN MJ0876-RELATED"/>
    <property type="match status" value="1"/>
</dbReference>
<dbReference type="InterPro" id="IPR037294">
    <property type="entry name" value="ABC_BtuC-like"/>
</dbReference>
<evidence type="ECO:0000256" key="1">
    <source>
        <dbReference type="ARBA" id="ARBA00004651"/>
    </source>
</evidence>
<evidence type="ECO:0000256" key="2">
    <source>
        <dbReference type="ARBA" id="ARBA00007935"/>
    </source>
</evidence>
<dbReference type="EMBL" id="MCRJ01000030">
    <property type="protein sequence ID" value="ODN71086.1"/>
    <property type="molecule type" value="Genomic_DNA"/>
</dbReference>